<dbReference type="InterPro" id="IPR000717">
    <property type="entry name" value="PCI_dom"/>
</dbReference>
<reference evidence="6" key="2">
    <citation type="submission" date="2015-01" db="EMBL/GenBank/DDBJ databases">
        <title>Evolutionary Origins and Diversification of the Mycorrhizal Mutualists.</title>
        <authorList>
            <consortium name="DOE Joint Genome Institute"/>
            <consortium name="Mycorrhizal Genomics Consortium"/>
            <person name="Kohler A."/>
            <person name="Kuo A."/>
            <person name="Nagy L.G."/>
            <person name="Floudas D."/>
            <person name="Copeland A."/>
            <person name="Barry K.W."/>
            <person name="Cichocki N."/>
            <person name="Veneault-Fourrey C."/>
            <person name="LaButti K."/>
            <person name="Lindquist E.A."/>
            <person name="Lipzen A."/>
            <person name="Lundell T."/>
            <person name="Morin E."/>
            <person name="Murat C."/>
            <person name="Riley R."/>
            <person name="Ohm R."/>
            <person name="Sun H."/>
            <person name="Tunlid A."/>
            <person name="Henrissat B."/>
            <person name="Grigoriev I.V."/>
            <person name="Hibbett D.S."/>
            <person name="Martin F."/>
        </authorList>
    </citation>
    <scope>NUCLEOTIDE SEQUENCE [LARGE SCALE GENOMIC DNA]</scope>
    <source>
        <strain evidence="6">MUT 4182</strain>
    </source>
</reference>
<feature type="domain" description="PCI" evidence="4">
    <location>
        <begin position="296"/>
        <end position="472"/>
    </location>
</feature>
<dbReference type="FunFam" id="1.10.10.10:FF:000070">
    <property type="entry name" value="26S proteasome non-ATPase regulatory subunit 12"/>
    <property type="match status" value="1"/>
</dbReference>
<name>A0A0C3QLS0_9AGAM</name>
<gene>
    <name evidence="5" type="ORF">M407DRAFT_17366</name>
</gene>
<protein>
    <recommendedName>
        <fullName evidence="4">PCI domain-containing protein</fullName>
    </recommendedName>
</protein>
<dbReference type="GO" id="GO:0005737">
    <property type="term" value="C:cytoplasm"/>
    <property type="evidence" value="ECO:0007669"/>
    <property type="project" value="TreeGrafter"/>
</dbReference>
<dbReference type="STRING" id="1051891.A0A0C3QLS0"/>
<dbReference type="PANTHER" id="PTHR10855:SF1">
    <property type="entry name" value="26S PROTEASOME NON-ATPASE REGULATORY SUBUNIT 12"/>
    <property type="match status" value="1"/>
</dbReference>
<dbReference type="PANTHER" id="PTHR10855">
    <property type="entry name" value="26S PROTEASOME NON-ATPASE REGULATORY SUBUNIT 12/COP9 SIGNALOSOME COMPLEX SUBUNIT 4"/>
    <property type="match status" value="1"/>
</dbReference>
<dbReference type="Pfam" id="PF22241">
    <property type="entry name" value="PSMD12-CSN4_N"/>
    <property type="match status" value="1"/>
</dbReference>
<dbReference type="InterPro" id="IPR040896">
    <property type="entry name" value="RPN5_C"/>
</dbReference>
<feature type="compositionally biased region" description="Polar residues" evidence="3">
    <location>
        <begin position="173"/>
        <end position="182"/>
    </location>
</feature>
<reference evidence="5 6" key="1">
    <citation type="submission" date="2014-04" db="EMBL/GenBank/DDBJ databases">
        <authorList>
            <consortium name="DOE Joint Genome Institute"/>
            <person name="Kuo A."/>
            <person name="Girlanda M."/>
            <person name="Perotto S."/>
            <person name="Kohler A."/>
            <person name="Nagy L.G."/>
            <person name="Floudas D."/>
            <person name="Copeland A."/>
            <person name="Barry K.W."/>
            <person name="Cichocki N."/>
            <person name="Veneault-Fourrey C."/>
            <person name="LaButti K."/>
            <person name="Lindquist E.A."/>
            <person name="Lipzen A."/>
            <person name="Lundell T."/>
            <person name="Morin E."/>
            <person name="Murat C."/>
            <person name="Sun H."/>
            <person name="Tunlid A."/>
            <person name="Henrissat B."/>
            <person name="Grigoriev I.V."/>
            <person name="Hibbett D.S."/>
            <person name="Martin F."/>
            <person name="Nordberg H.P."/>
            <person name="Cantor M.N."/>
            <person name="Hua S.X."/>
        </authorList>
    </citation>
    <scope>NUCLEOTIDE SEQUENCE [LARGE SCALE GENOMIC DNA]</scope>
    <source>
        <strain evidence="5 6">MUT 4182</strain>
    </source>
</reference>
<feature type="region of interest" description="Disordered" evidence="3">
    <location>
        <begin position="156"/>
        <end position="182"/>
    </location>
</feature>
<dbReference type="Proteomes" id="UP000054248">
    <property type="component" value="Unassembled WGS sequence"/>
</dbReference>
<dbReference type="Pfam" id="PF01399">
    <property type="entry name" value="PCI"/>
    <property type="match status" value="1"/>
</dbReference>
<dbReference type="InterPro" id="IPR040134">
    <property type="entry name" value="PSMD12/CSN4"/>
</dbReference>
<dbReference type="Gene3D" id="1.10.10.10">
    <property type="entry name" value="Winged helix-like DNA-binding domain superfamily/Winged helix DNA-binding domain"/>
    <property type="match status" value="1"/>
</dbReference>
<dbReference type="SUPFAM" id="SSF46785">
    <property type="entry name" value="Winged helix' DNA-binding domain"/>
    <property type="match status" value="1"/>
</dbReference>
<evidence type="ECO:0000259" key="4">
    <source>
        <dbReference type="PROSITE" id="PS50250"/>
    </source>
</evidence>
<evidence type="ECO:0000256" key="1">
    <source>
        <dbReference type="ARBA" id="ARBA00006397"/>
    </source>
</evidence>
<keyword evidence="2" id="KW-0647">Proteasome</keyword>
<sequence>MSEQPKKQEKGEHIVDYTPEVDEVLPEATSLAKSGKLQEGLEKLLALEKQTRNGADAKSTTRLLSAVATLCYEAKDFNLLNSNLTLLSKKHGQLKESVKVMVELAMGWLDDVRAKQGEPTWLELVETLRTITEGKIFLETPRARLTLILAKFHERISQDPSSAPPAKPDPTTGKTPANPTPFESLQKASDLMSELQVETYSSMERKEKTEFILEQMRLLVLVAKEKDKEAKASKEKAAVSLTGDKKVLAADGEAEWIKVRVGGRKVHEGFISEKGNEDLKLKYYDLMIQFALRHSSYLDVAKYFHKIWDTPMIKEETEGRGKEALENIVYYVVLAPHDNEQSDMINRLYVNPALSKLELHSNLVKCFITKELVRWPSIEGIYGPTLRQTRVFLSGDEDGDRRWEDLHKRVIEHNIRVIALYYTRITLTRLTSLLDLSAKETEEILCRLVVSGTVWARIDRPAGIVTFRKRETPEDILNAWASDVGKLMSLVEKSWMEMNAALAVKQRS</sequence>
<evidence type="ECO:0000256" key="3">
    <source>
        <dbReference type="SAM" id="MobiDB-lite"/>
    </source>
</evidence>
<dbReference type="PROSITE" id="PS50250">
    <property type="entry name" value="PCI"/>
    <property type="match status" value="1"/>
</dbReference>
<dbReference type="SMART" id="SM00088">
    <property type="entry name" value="PINT"/>
    <property type="match status" value="1"/>
</dbReference>
<dbReference type="InterPro" id="IPR054559">
    <property type="entry name" value="PSMD12-CSN4-like_N"/>
</dbReference>
<organism evidence="5 6">
    <name type="scientific">Tulasnella calospora MUT 4182</name>
    <dbReference type="NCBI Taxonomy" id="1051891"/>
    <lineage>
        <taxon>Eukaryota</taxon>
        <taxon>Fungi</taxon>
        <taxon>Dikarya</taxon>
        <taxon>Basidiomycota</taxon>
        <taxon>Agaricomycotina</taxon>
        <taxon>Agaricomycetes</taxon>
        <taxon>Cantharellales</taxon>
        <taxon>Tulasnellaceae</taxon>
        <taxon>Tulasnella</taxon>
    </lineage>
</organism>
<dbReference type="InterPro" id="IPR036388">
    <property type="entry name" value="WH-like_DNA-bd_sf"/>
</dbReference>
<dbReference type="GO" id="GO:0008541">
    <property type="term" value="C:proteasome regulatory particle, lid subcomplex"/>
    <property type="evidence" value="ECO:0007669"/>
    <property type="project" value="TreeGrafter"/>
</dbReference>
<dbReference type="GO" id="GO:0005634">
    <property type="term" value="C:nucleus"/>
    <property type="evidence" value="ECO:0007669"/>
    <property type="project" value="UniProtKB-ARBA"/>
</dbReference>
<dbReference type="OrthoDB" id="268763at2759"/>
<accession>A0A0C3QLS0</accession>
<evidence type="ECO:0000313" key="6">
    <source>
        <dbReference type="Proteomes" id="UP000054248"/>
    </source>
</evidence>
<dbReference type="InterPro" id="IPR036390">
    <property type="entry name" value="WH_DNA-bd_sf"/>
</dbReference>
<evidence type="ECO:0000313" key="5">
    <source>
        <dbReference type="EMBL" id="KIO33755.1"/>
    </source>
</evidence>
<dbReference type="Pfam" id="PF18098">
    <property type="entry name" value="RPN5_C"/>
    <property type="match status" value="1"/>
</dbReference>
<dbReference type="HOGENOM" id="CLU_033860_2_0_1"/>
<dbReference type="EMBL" id="KN822946">
    <property type="protein sequence ID" value="KIO33755.1"/>
    <property type="molecule type" value="Genomic_DNA"/>
</dbReference>
<proteinExistence type="inferred from homology"/>
<dbReference type="AlphaFoldDB" id="A0A0C3QLS0"/>
<keyword evidence="6" id="KW-1185">Reference proteome</keyword>
<evidence type="ECO:0000256" key="2">
    <source>
        <dbReference type="ARBA" id="ARBA00022942"/>
    </source>
</evidence>
<comment type="similarity">
    <text evidence="1">Belongs to the proteasome subunit p55 family.</text>
</comment>